<dbReference type="EMBL" id="GAMC01013307">
    <property type="protein sequence ID" value="JAB93248.1"/>
    <property type="molecule type" value="mRNA"/>
</dbReference>
<reference evidence="4" key="1">
    <citation type="submission" date="2013-07" db="EMBL/GenBank/DDBJ databases">
        <authorList>
            <person name="Geib S."/>
        </authorList>
    </citation>
    <scope>NUCLEOTIDE SEQUENCE</scope>
</reference>
<evidence type="ECO:0000256" key="2">
    <source>
        <dbReference type="ARBA" id="ARBA00022989"/>
    </source>
</evidence>
<protein>
    <submittedName>
        <fullName evidence="4">Multidrug resistance-associated protein 1</fullName>
    </submittedName>
</protein>
<dbReference type="SUPFAM" id="SSF90123">
    <property type="entry name" value="ABC transporter transmembrane region"/>
    <property type="match status" value="1"/>
</dbReference>
<keyword evidence="2" id="KW-1133">Transmembrane helix</keyword>
<dbReference type="Gene3D" id="1.20.1560.10">
    <property type="entry name" value="ABC transporter type 1, transmembrane domain"/>
    <property type="match status" value="1"/>
</dbReference>
<evidence type="ECO:0000256" key="3">
    <source>
        <dbReference type="ARBA" id="ARBA00023136"/>
    </source>
</evidence>
<dbReference type="GO" id="GO:0005524">
    <property type="term" value="F:ATP binding"/>
    <property type="evidence" value="ECO:0007669"/>
    <property type="project" value="InterPro"/>
</dbReference>
<organism evidence="4">
    <name type="scientific">Ceratitis capitata</name>
    <name type="common">Mediterranean fruit fly</name>
    <name type="synonym">Tephritis capitata</name>
    <dbReference type="NCBI Taxonomy" id="7213"/>
    <lineage>
        <taxon>Eukaryota</taxon>
        <taxon>Metazoa</taxon>
        <taxon>Ecdysozoa</taxon>
        <taxon>Arthropoda</taxon>
        <taxon>Hexapoda</taxon>
        <taxon>Insecta</taxon>
        <taxon>Pterygota</taxon>
        <taxon>Neoptera</taxon>
        <taxon>Endopterygota</taxon>
        <taxon>Diptera</taxon>
        <taxon>Brachycera</taxon>
        <taxon>Muscomorpha</taxon>
        <taxon>Tephritoidea</taxon>
        <taxon>Tephritidae</taxon>
        <taxon>Ceratitis</taxon>
        <taxon>Ceratitis</taxon>
    </lineage>
</organism>
<dbReference type="GO" id="GO:0016020">
    <property type="term" value="C:membrane"/>
    <property type="evidence" value="ECO:0007669"/>
    <property type="project" value="InterPro"/>
</dbReference>
<name>W8B859_CERCA</name>
<evidence type="ECO:0000256" key="1">
    <source>
        <dbReference type="ARBA" id="ARBA00022692"/>
    </source>
</evidence>
<dbReference type="AlphaFoldDB" id="W8B859"/>
<reference evidence="4" key="2">
    <citation type="journal article" date="2014" name="BMC Genomics">
        <title>A genomic perspective to assessing quality of mass-reared SIT flies used in Mediterranean fruit fly (Ceratitis capitata) eradication in California.</title>
        <authorList>
            <person name="Calla B."/>
            <person name="Hall B."/>
            <person name="Hou S."/>
            <person name="Geib S.M."/>
        </authorList>
    </citation>
    <scope>NUCLEOTIDE SEQUENCE</scope>
</reference>
<gene>
    <name evidence="4" type="primary">MRP1</name>
</gene>
<proteinExistence type="evidence at transcript level"/>
<keyword evidence="3" id="KW-0472">Membrane</keyword>
<sequence>MQMYIETVVNYIGAAMGVELGALLGSKHIFIKLFKRIVRAPQACFDVLPKGRILDRLSNDIFIMNVLLPQNLRGAISKLFRVCWLKKKKKTRNANMFMCMKNNNKYYNTTIVAFQKTKKFNKSSLVNS</sequence>
<accession>W8B859</accession>
<keyword evidence="1" id="KW-0812">Transmembrane</keyword>
<dbReference type="InterPro" id="IPR036640">
    <property type="entry name" value="ABC1_TM_sf"/>
</dbReference>
<evidence type="ECO:0000313" key="4">
    <source>
        <dbReference type="EMBL" id="JAB93248.1"/>
    </source>
</evidence>